<evidence type="ECO:0000256" key="6">
    <source>
        <dbReference type="ARBA" id="ARBA00022833"/>
    </source>
</evidence>
<feature type="domain" description="Peptidase M1 membrane alanine aminopeptidase" evidence="15">
    <location>
        <begin position="578"/>
        <end position="646"/>
    </location>
</feature>
<feature type="compositionally biased region" description="Basic residues" evidence="13">
    <location>
        <begin position="15"/>
        <end position="24"/>
    </location>
</feature>
<feature type="domain" description="Peptidase M1 membrane alanine aminopeptidase" evidence="15">
    <location>
        <begin position="469"/>
        <end position="574"/>
    </location>
</feature>
<dbReference type="GO" id="GO:0070006">
    <property type="term" value="F:metalloaminopeptidase activity"/>
    <property type="evidence" value="ECO:0007669"/>
    <property type="project" value="TreeGrafter"/>
</dbReference>
<keyword evidence="4 10" id="KW-0479">Metal-binding</keyword>
<sequence length="778" mass="87466">MAATSSALFISPNLHSRRRRRHRITSGIHSPKPAPHFVSITRPRASVSSSPSSDPSKTTPTTTTNPTKGSSIRDEARRHNLAHPQPSNNFSAKYVPFNAGPNSTESYSLDEIVYRSQSFGVWSKKEWVLPEISSDDIVSAFEGNSNLFWAERYGKEFLQMSELWVKHCGISHTGSFKDLGMTVLVSQVNRLRKMKKPVHGVGCASTGDTSAALSAYCASAVMSHKKMEKKQQKKIMEQEFKGQTRLPKFAIPKSYNLYLQPDLFACNFSGTVEIRLTITEPTSFIVLNSLELIIHEASFTSESNDQKCLPIDVVVDDEDEILVLPFDEPISVGDGVLKIEFSGSLNEHLRGFYRCTYLDGETKKNMVATQFEAVDARRCFPCWDEPALKATFRVAIDAPVELTALSNMPVADEKIHGNIKTVTFQESPLMSTYLVAVVLGVFDHVEQTTSDGIKVRVYCPKGKRDEGKYALSLAVKSLDLFSQYFSMGYPLPKLDMVAVPEFSGGAMENNGLIIFRENELLQNDLMSSASRKQRLAIVMAHEVAHHWFGNLVTMEWWTHLWLNEGFATWIEVKYARLVNETFDDVCYKKGSSVVRMLQGYLGDAIFQKSLSAYMKRYAWGNAKTEDLWSVLSEVSGVRVNSMMDSWTKQKGYPVISVKLKDQFLEFEQAQFLSSGQASNDANWIVPITLILGSYKRRKTFLLETEVGRFHLSDLDQSSNGDPISFGEDLWIKVNVEQSGFYRVKYENKLAARLKKAVVDNQLSATDKFGKYSITLISI</sequence>
<feature type="compositionally biased region" description="Low complexity" evidence="13">
    <location>
        <begin position="46"/>
        <end position="70"/>
    </location>
</feature>
<comment type="cofactor">
    <cofactor evidence="1">
        <name>pyridoxal 5'-phosphate</name>
        <dbReference type="ChEBI" id="CHEBI:597326"/>
    </cofactor>
</comment>
<evidence type="ECO:0000256" key="3">
    <source>
        <dbReference type="ARBA" id="ARBA00022670"/>
    </source>
</evidence>
<dbReference type="Gene3D" id="1.10.390.10">
    <property type="entry name" value="Neutral Protease Domain 2"/>
    <property type="match status" value="2"/>
</dbReference>
<dbReference type="InterPro" id="IPR014782">
    <property type="entry name" value="Peptidase_M1_dom"/>
</dbReference>
<keyword evidence="6 10" id="KW-0862">Zinc</keyword>
<evidence type="ECO:0000256" key="8">
    <source>
        <dbReference type="ARBA" id="ARBA00023049"/>
    </source>
</evidence>
<dbReference type="AlphaFoldDB" id="A0AAV0KE21"/>
<proteinExistence type="inferred from homology"/>
<dbReference type="GO" id="GO:0005737">
    <property type="term" value="C:cytoplasm"/>
    <property type="evidence" value="ECO:0007669"/>
    <property type="project" value="TreeGrafter"/>
</dbReference>
<dbReference type="SUPFAM" id="SSF53686">
    <property type="entry name" value="Tryptophan synthase beta subunit-like PLP-dependent enzymes"/>
    <property type="match status" value="1"/>
</dbReference>
<keyword evidence="18" id="KW-1185">Reference proteome</keyword>
<dbReference type="Pfam" id="PF00291">
    <property type="entry name" value="PALP"/>
    <property type="match status" value="1"/>
</dbReference>
<dbReference type="PANTHER" id="PTHR11533:SF274">
    <property type="entry name" value="AMINOPEPTIDASE"/>
    <property type="match status" value="1"/>
</dbReference>
<feature type="domain" description="Aminopeptidase N-like N-terminal" evidence="16">
    <location>
        <begin position="252"/>
        <end position="434"/>
    </location>
</feature>
<dbReference type="Gene3D" id="2.60.40.1910">
    <property type="match status" value="1"/>
</dbReference>
<organism evidence="17 18">
    <name type="scientific">Linum tenue</name>
    <dbReference type="NCBI Taxonomy" id="586396"/>
    <lineage>
        <taxon>Eukaryota</taxon>
        <taxon>Viridiplantae</taxon>
        <taxon>Streptophyta</taxon>
        <taxon>Embryophyta</taxon>
        <taxon>Tracheophyta</taxon>
        <taxon>Spermatophyta</taxon>
        <taxon>Magnoliopsida</taxon>
        <taxon>eudicotyledons</taxon>
        <taxon>Gunneridae</taxon>
        <taxon>Pentapetalae</taxon>
        <taxon>rosids</taxon>
        <taxon>fabids</taxon>
        <taxon>Malpighiales</taxon>
        <taxon>Linaceae</taxon>
        <taxon>Linum</taxon>
    </lineage>
</organism>
<dbReference type="InterPro" id="IPR034016">
    <property type="entry name" value="M1_APN-typ"/>
</dbReference>
<evidence type="ECO:0000259" key="16">
    <source>
        <dbReference type="Pfam" id="PF17900"/>
    </source>
</evidence>
<dbReference type="InterPro" id="IPR036052">
    <property type="entry name" value="TrpB-like_PALP_sf"/>
</dbReference>
<feature type="binding site" evidence="10">
    <location>
        <position position="541"/>
    </location>
    <ligand>
        <name>Zn(2+)</name>
        <dbReference type="ChEBI" id="CHEBI:29105"/>
        <note>catalytic</note>
    </ligand>
</feature>
<dbReference type="GO" id="GO:0008270">
    <property type="term" value="F:zinc ion binding"/>
    <property type="evidence" value="ECO:0007669"/>
    <property type="project" value="UniProtKB-UniRule"/>
</dbReference>
<evidence type="ECO:0000256" key="7">
    <source>
        <dbReference type="ARBA" id="ARBA00022898"/>
    </source>
</evidence>
<evidence type="ECO:0000256" key="5">
    <source>
        <dbReference type="ARBA" id="ARBA00022801"/>
    </source>
</evidence>
<evidence type="ECO:0000259" key="15">
    <source>
        <dbReference type="Pfam" id="PF01433"/>
    </source>
</evidence>
<evidence type="ECO:0000256" key="2">
    <source>
        <dbReference type="ARBA" id="ARBA00010136"/>
    </source>
</evidence>
<dbReference type="Gene3D" id="2.60.40.1730">
    <property type="entry name" value="tricorn interacting facor f3 domain"/>
    <property type="match status" value="1"/>
</dbReference>
<evidence type="ECO:0000256" key="12">
    <source>
        <dbReference type="RuleBase" id="RU364040"/>
    </source>
</evidence>
<name>A0AAV0KE21_9ROSI</name>
<dbReference type="InterPro" id="IPR001930">
    <property type="entry name" value="Peptidase_M1"/>
</dbReference>
<evidence type="ECO:0000256" key="4">
    <source>
        <dbReference type="ARBA" id="ARBA00022723"/>
    </source>
</evidence>
<comment type="caution">
    <text evidence="17">The sequence shown here is derived from an EMBL/GenBank/DDBJ whole genome shotgun (WGS) entry which is preliminary data.</text>
</comment>
<evidence type="ECO:0000256" key="1">
    <source>
        <dbReference type="ARBA" id="ARBA00001933"/>
    </source>
</evidence>
<evidence type="ECO:0000256" key="11">
    <source>
        <dbReference type="PIRSR" id="PIRSR634016-4"/>
    </source>
</evidence>
<keyword evidence="3 12" id="KW-0645">Protease</keyword>
<dbReference type="GO" id="GO:0042277">
    <property type="term" value="F:peptide binding"/>
    <property type="evidence" value="ECO:0007669"/>
    <property type="project" value="TreeGrafter"/>
</dbReference>
<dbReference type="CDD" id="cd09601">
    <property type="entry name" value="M1_APN-Q_like"/>
    <property type="match status" value="1"/>
</dbReference>
<dbReference type="EC" id="3.4.11.-" evidence="12"/>
<dbReference type="SUPFAM" id="SSF55486">
    <property type="entry name" value="Metalloproteases ('zincins'), catalytic domain"/>
    <property type="match status" value="1"/>
</dbReference>
<dbReference type="GO" id="GO:0006520">
    <property type="term" value="P:amino acid metabolic process"/>
    <property type="evidence" value="ECO:0007669"/>
    <property type="project" value="InterPro"/>
</dbReference>
<dbReference type="PRINTS" id="PR00756">
    <property type="entry name" value="ALADIPTASE"/>
</dbReference>
<evidence type="ECO:0000256" key="13">
    <source>
        <dbReference type="SAM" id="MobiDB-lite"/>
    </source>
</evidence>
<dbReference type="GO" id="GO:0005615">
    <property type="term" value="C:extracellular space"/>
    <property type="evidence" value="ECO:0007669"/>
    <property type="project" value="TreeGrafter"/>
</dbReference>
<dbReference type="GO" id="GO:0016020">
    <property type="term" value="C:membrane"/>
    <property type="evidence" value="ECO:0007669"/>
    <property type="project" value="TreeGrafter"/>
</dbReference>
<dbReference type="EMBL" id="CAMGYJ010000005">
    <property type="protein sequence ID" value="CAI0419958.1"/>
    <property type="molecule type" value="Genomic_DNA"/>
</dbReference>
<keyword evidence="7" id="KW-0663">Pyridoxal phosphate</keyword>
<comment type="similarity">
    <text evidence="2 12">Belongs to the peptidase M1 family.</text>
</comment>
<gene>
    <name evidence="17" type="ORF">LITE_LOCUS18195</name>
</gene>
<dbReference type="GO" id="GO:0043171">
    <property type="term" value="P:peptide catabolic process"/>
    <property type="evidence" value="ECO:0007669"/>
    <property type="project" value="TreeGrafter"/>
</dbReference>
<dbReference type="GO" id="GO:0006508">
    <property type="term" value="P:proteolysis"/>
    <property type="evidence" value="ECO:0007669"/>
    <property type="project" value="UniProtKB-KW"/>
</dbReference>
<keyword evidence="5 12" id="KW-0378">Hydrolase</keyword>
<dbReference type="PANTHER" id="PTHR11533">
    <property type="entry name" value="PROTEASE M1 ZINC METALLOPROTEASE"/>
    <property type="match status" value="1"/>
</dbReference>
<protein>
    <recommendedName>
        <fullName evidence="12">Aminopeptidase</fullName>
        <ecNumber evidence="12">3.4.11.-</ecNumber>
    </recommendedName>
</protein>
<comment type="cofactor">
    <cofactor evidence="10 12">
        <name>Zn(2+)</name>
        <dbReference type="ChEBI" id="CHEBI:29105"/>
    </cofactor>
    <text evidence="10 12">Binds 1 zinc ion per subunit.</text>
</comment>
<dbReference type="Gene3D" id="3.40.50.1100">
    <property type="match status" value="1"/>
</dbReference>
<keyword evidence="8 12" id="KW-0482">Metalloprotease</keyword>
<dbReference type="InterPro" id="IPR050344">
    <property type="entry name" value="Peptidase_M1_aminopeptidases"/>
</dbReference>
<dbReference type="InterPro" id="IPR000634">
    <property type="entry name" value="Ser/Thr_deHydtase_PyrdxlP-BS"/>
</dbReference>
<feature type="region of interest" description="Disordered" evidence="13">
    <location>
        <begin position="1"/>
        <end position="73"/>
    </location>
</feature>
<dbReference type="InterPro" id="IPR001926">
    <property type="entry name" value="TrpB-like_PALP"/>
</dbReference>
<accession>A0AAV0KE21</accession>
<dbReference type="InterPro" id="IPR045357">
    <property type="entry name" value="Aminopeptidase_N-like_N"/>
</dbReference>
<dbReference type="Proteomes" id="UP001154282">
    <property type="component" value="Unassembled WGS sequence"/>
</dbReference>
<evidence type="ECO:0000256" key="10">
    <source>
        <dbReference type="PIRSR" id="PIRSR634016-3"/>
    </source>
</evidence>
<dbReference type="GO" id="GO:0030170">
    <property type="term" value="F:pyridoxal phosphate binding"/>
    <property type="evidence" value="ECO:0007669"/>
    <property type="project" value="InterPro"/>
</dbReference>
<feature type="domain" description="Tryptophan synthase beta chain-like PALP" evidence="14">
    <location>
        <begin position="139"/>
        <end position="219"/>
    </location>
</feature>
<evidence type="ECO:0000313" key="18">
    <source>
        <dbReference type="Proteomes" id="UP001154282"/>
    </source>
</evidence>
<feature type="active site" description="Proton acceptor" evidence="9">
    <location>
        <position position="542"/>
    </location>
</feature>
<dbReference type="SUPFAM" id="SSF63737">
    <property type="entry name" value="Leukotriene A4 hydrolase N-terminal domain"/>
    <property type="match status" value="1"/>
</dbReference>
<dbReference type="InterPro" id="IPR027268">
    <property type="entry name" value="Peptidase_M4/M1_CTD_sf"/>
</dbReference>
<feature type="binding site" evidence="10">
    <location>
        <position position="545"/>
    </location>
    <ligand>
        <name>Zn(2+)</name>
        <dbReference type="ChEBI" id="CHEBI:29105"/>
        <note>catalytic</note>
    </ligand>
</feature>
<feature type="site" description="Transition state stabilizer" evidence="11">
    <location>
        <position position="587"/>
    </location>
</feature>
<feature type="binding site" evidence="10">
    <location>
        <position position="564"/>
    </location>
    <ligand>
        <name>Zn(2+)</name>
        <dbReference type="ChEBI" id="CHEBI:29105"/>
        <note>catalytic</note>
    </ligand>
</feature>
<keyword evidence="12" id="KW-0031">Aminopeptidase</keyword>
<dbReference type="InterPro" id="IPR042097">
    <property type="entry name" value="Aminopeptidase_N-like_N_sf"/>
</dbReference>
<dbReference type="Pfam" id="PF01433">
    <property type="entry name" value="Peptidase_M1"/>
    <property type="match status" value="2"/>
</dbReference>
<evidence type="ECO:0000259" key="14">
    <source>
        <dbReference type="Pfam" id="PF00291"/>
    </source>
</evidence>
<dbReference type="Pfam" id="PF17900">
    <property type="entry name" value="Peptidase_M1_N"/>
    <property type="match status" value="1"/>
</dbReference>
<dbReference type="FunFam" id="2.60.40.1730:FF:000002">
    <property type="entry name" value="Aminopeptidase"/>
    <property type="match status" value="1"/>
</dbReference>
<evidence type="ECO:0000256" key="9">
    <source>
        <dbReference type="PIRSR" id="PIRSR634016-1"/>
    </source>
</evidence>
<evidence type="ECO:0000313" key="17">
    <source>
        <dbReference type="EMBL" id="CAI0419958.1"/>
    </source>
</evidence>
<dbReference type="PROSITE" id="PS00165">
    <property type="entry name" value="DEHYDRATASE_SER_THR"/>
    <property type="match status" value="1"/>
</dbReference>
<reference evidence="17" key="1">
    <citation type="submission" date="2022-08" db="EMBL/GenBank/DDBJ databases">
        <authorList>
            <person name="Gutierrez-Valencia J."/>
        </authorList>
    </citation>
    <scope>NUCLEOTIDE SEQUENCE</scope>
</reference>